<dbReference type="GO" id="GO:0050519">
    <property type="term" value="F:holo-citrate lyase synthase activity"/>
    <property type="evidence" value="ECO:0007669"/>
    <property type="project" value="UniProtKB-EC"/>
</dbReference>
<organism evidence="5 6">
    <name type="scientific">Clostridium thermobutyricum DSM 4928</name>
    <dbReference type="NCBI Taxonomy" id="1121339"/>
    <lineage>
        <taxon>Bacteria</taxon>
        <taxon>Bacillati</taxon>
        <taxon>Bacillota</taxon>
        <taxon>Clostridia</taxon>
        <taxon>Eubacteriales</taxon>
        <taxon>Clostridiaceae</taxon>
        <taxon>Clostridium</taxon>
    </lineage>
</organism>
<dbReference type="Pfam" id="PF03802">
    <property type="entry name" value="CitX"/>
    <property type="match status" value="1"/>
</dbReference>
<sequence>MNADELIFKILEGKEKRALRQRELLETYKNTLISFTLNIPGIYKLSDKYKLVFNEGINLIEKTLKNENIKVIYSEKIERESGYEFFCLVDSPAKEIKKHMINIEYVSLLGRLFDIDVFDKNGELLSRANFNIGKRKCLVCEKDAVVCSRERAHSIEEVIRAIDILIDKFVEENTNV</sequence>
<protein>
    <recommendedName>
        <fullName evidence="1">citrate lyase holo-[acyl-carrier protein] synthase</fullName>
        <ecNumber evidence="1">2.7.7.61</ecNumber>
    </recommendedName>
</protein>
<evidence type="ECO:0000256" key="1">
    <source>
        <dbReference type="ARBA" id="ARBA00012524"/>
    </source>
</evidence>
<evidence type="ECO:0000256" key="4">
    <source>
        <dbReference type="ARBA" id="ARBA00048574"/>
    </source>
</evidence>
<dbReference type="Proteomes" id="UP000191448">
    <property type="component" value="Unassembled WGS sequence"/>
</dbReference>
<evidence type="ECO:0000313" key="5">
    <source>
        <dbReference type="EMBL" id="OPX47330.1"/>
    </source>
</evidence>
<dbReference type="InterPro" id="IPR005551">
    <property type="entry name" value="CitX"/>
</dbReference>
<dbReference type="NCBIfam" id="TIGR03124">
    <property type="entry name" value="citrate_citX"/>
    <property type="match status" value="1"/>
</dbReference>
<dbReference type="EMBL" id="LTAY01000048">
    <property type="protein sequence ID" value="OPX47330.1"/>
    <property type="molecule type" value="Genomic_DNA"/>
</dbReference>
<dbReference type="NCBIfam" id="NF002383">
    <property type="entry name" value="PRK01392.1"/>
    <property type="match status" value="1"/>
</dbReference>
<dbReference type="AlphaFoldDB" id="A0A1V4SU41"/>
<dbReference type="EC" id="2.7.7.61" evidence="1"/>
<evidence type="ECO:0000313" key="6">
    <source>
        <dbReference type="Proteomes" id="UP000191448"/>
    </source>
</evidence>
<comment type="catalytic activity">
    <reaction evidence="4">
        <text>apo-[citrate lyase ACP] + 2'-(5''-triphospho-alpha-D-ribosyl)-3'-dephospho-CoA = holo-[citrate lyase ACP] + diphosphate</text>
        <dbReference type="Rhea" id="RHEA:16333"/>
        <dbReference type="Rhea" id="RHEA-COMP:10157"/>
        <dbReference type="Rhea" id="RHEA-COMP:10158"/>
        <dbReference type="ChEBI" id="CHEBI:29999"/>
        <dbReference type="ChEBI" id="CHEBI:33019"/>
        <dbReference type="ChEBI" id="CHEBI:61378"/>
        <dbReference type="ChEBI" id="CHEBI:82683"/>
        <dbReference type="EC" id="2.7.7.61"/>
    </reaction>
</comment>
<gene>
    <name evidence="5" type="primary">citX</name>
    <name evidence="5" type="ORF">CLTHE_18930</name>
</gene>
<comment type="caution">
    <text evidence="5">The sequence shown here is derived from an EMBL/GenBank/DDBJ whole genome shotgun (WGS) entry which is preliminary data.</text>
</comment>
<name>A0A1V4SU41_9CLOT</name>
<keyword evidence="2 5" id="KW-0808">Transferase</keyword>
<evidence type="ECO:0000256" key="3">
    <source>
        <dbReference type="ARBA" id="ARBA00022695"/>
    </source>
</evidence>
<reference evidence="5 6" key="1">
    <citation type="submission" date="2016-02" db="EMBL/GenBank/DDBJ databases">
        <title>Genome sequence of Clostridium thermobutyricum DSM 4928.</title>
        <authorList>
            <person name="Poehlein A."/>
            <person name="Daniel R."/>
        </authorList>
    </citation>
    <scope>NUCLEOTIDE SEQUENCE [LARGE SCALE GENOMIC DNA]</scope>
    <source>
        <strain evidence="5 6">DSM 4928</strain>
    </source>
</reference>
<proteinExistence type="predicted"/>
<dbReference type="GO" id="GO:0051191">
    <property type="term" value="P:prosthetic group biosynthetic process"/>
    <property type="evidence" value="ECO:0007669"/>
    <property type="project" value="InterPro"/>
</dbReference>
<dbReference type="RefSeq" id="WP_080023094.1">
    <property type="nucleotide sequence ID" value="NZ_LTAY01000048.1"/>
</dbReference>
<evidence type="ECO:0000256" key="2">
    <source>
        <dbReference type="ARBA" id="ARBA00022679"/>
    </source>
</evidence>
<keyword evidence="3 5" id="KW-0548">Nucleotidyltransferase</keyword>
<keyword evidence="5" id="KW-0456">Lyase</keyword>
<dbReference type="GO" id="GO:0016829">
    <property type="term" value="F:lyase activity"/>
    <property type="evidence" value="ECO:0007669"/>
    <property type="project" value="UniProtKB-KW"/>
</dbReference>
<accession>A0A1V4SU41</accession>
<dbReference type="OrthoDB" id="3196716at2"/>